<sequence>MNSINKDYFMKYLKNELTDDETRQLVAWLRENKENQEFLFSLKDSYLYLNYEKDKKEADTEHEWKLFSERVGLSKKTVSSGKHFSLKYIWTSAAVILLCIVGGWTAGMIYAGLDVPRGLVTLETEIGQQAKTILPDGTAVLLNACSKLTYSLEGWNDTRDVRLEGEAIFDVVHKKDQPFYVHTRNYNVRVLGTNFNVMAYGNDPEGVVTLKHGKVEIGVAGSNKNTFLQPGESFVYDNQTGAYQVEQRSLKHVYAWEHKEIIFEGHTLEEKKEELSRHFGYKFEIAPELQKMSYKATLRDESLNEFLAALDSITPQMSYCIDVNRKIVKVKKLNYGED</sequence>
<name>A0A1Y3YXZ4_9BACE</name>
<evidence type="ECO:0000256" key="1">
    <source>
        <dbReference type="SAM" id="Phobius"/>
    </source>
</evidence>
<dbReference type="GO" id="GO:0016989">
    <property type="term" value="F:sigma factor antagonist activity"/>
    <property type="evidence" value="ECO:0007669"/>
    <property type="project" value="TreeGrafter"/>
</dbReference>
<comment type="caution">
    <text evidence="4">The sequence shown here is derived from an EMBL/GenBank/DDBJ whole genome shotgun (WGS) entry which is preliminary data.</text>
</comment>
<evidence type="ECO:0008006" key="6">
    <source>
        <dbReference type="Google" id="ProtNLM"/>
    </source>
</evidence>
<dbReference type="Gene3D" id="2.60.120.1440">
    <property type="match status" value="1"/>
</dbReference>
<dbReference type="Proteomes" id="UP000195386">
    <property type="component" value="Unassembled WGS sequence"/>
</dbReference>
<dbReference type="Pfam" id="PF04773">
    <property type="entry name" value="FecR"/>
    <property type="match status" value="1"/>
</dbReference>
<feature type="domain" description="FecR protein" evidence="2">
    <location>
        <begin position="121"/>
        <end position="216"/>
    </location>
</feature>
<dbReference type="PIRSF" id="PIRSF018266">
    <property type="entry name" value="FecR"/>
    <property type="match status" value="1"/>
</dbReference>
<dbReference type="InterPro" id="IPR006860">
    <property type="entry name" value="FecR"/>
</dbReference>
<evidence type="ECO:0000313" key="4">
    <source>
        <dbReference type="EMBL" id="OUO02725.1"/>
    </source>
</evidence>
<gene>
    <name evidence="4" type="ORF">B5F97_03300</name>
</gene>
<evidence type="ECO:0000259" key="2">
    <source>
        <dbReference type="Pfam" id="PF04773"/>
    </source>
</evidence>
<accession>A0A1Y3YXZ4</accession>
<dbReference type="AlphaFoldDB" id="A0A1Y3YXZ4"/>
<reference evidence="5" key="1">
    <citation type="submission" date="2017-04" db="EMBL/GenBank/DDBJ databases">
        <title>Function of individual gut microbiota members based on whole genome sequencing of pure cultures obtained from chicken caecum.</title>
        <authorList>
            <person name="Medvecky M."/>
            <person name="Cejkova D."/>
            <person name="Polansky O."/>
            <person name="Karasova D."/>
            <person name="Kubasova T."/>
            <person name="Cizek A."/>
            <person name="Rychlik I."/>
        </authorList>
    </citation>
    <scope>NUCLEOTIDE SEQUENCE [LARGE SCALE GENOMIC DNA]</scope>
    <source>
        <strain evidence="5">An43</strain>
    </source>
</reference>
<feature type="transmembrane region" description="Helical" evidence="1">
    <location>
        <begin position="88"/>
        <end position="113"/>
    </location>
</feature>
<keyword evidence="1" id="KW-0812">Transmembrane</keyword>
<feature type="domain" description="Protein FecR C-terminal" evidence="3">
    <location>
        <begin position="261"/>
        <end position="319"/>
    </location>
</feature>
<evidence type="ECO:0000313" key="5">
    <source>
        <dbReference type="Proteomes" id="UP000195386"/>
    </source>
</evidence>
<dbReference type="EMBL" id="NFII01000002">
    <property type="protein sequence ID" value="OUO02725.1"/>
    <property type="molecule type" value="Genomic_DNA"/>
</dbReference>
<protein>
    <recommendedName>
        <fullName evidence="6">DUF4974 domain-containing protein</fullName>
    </recommendedName>
</protein>
<dbReference type="PANTHER" id="PTHR30273:SF2">
    <property type="entry name" value="PROTEIN FECR"/>
    <property type="match status" value="1"/>
</dbReference>
<keyword evidence="1" id="KW-0472">Membrane</keyword>
<dbReference type="PANTHER" id="PTHR30273">
    <property type="entry name" value="PERIPLASMIC SIGNAL SENSOR AND SIGMA FACTOR ACTIVATOR FECR-RELATED"/>
    <property type="match status" value="1"/>
</dbReference>
<keyword evidence="1" id="KW-1133">Transmembrane helix</keyword>
<dbReference type="InterPro" id="IPR012373">
    <property type="entry name" value="Ferrdict_sens_TM"/>
</dbReference>
<dbReference type="Pfam" id="PF16344">
    <property type="entry name" value="FecR_C"/>
    <property type="match status" value="1"/>
</dbReference>
<organism evidence="4 5">
    <name type="scientific">Bacteroides clarus</name>
    <dbReference type="NCBI Taxonomy" id="626929"/>
    <lineage>
        <taxon>Bacteria</taxon>
        <taxon>Pseudomonadati</taxon>
        <taxon>Bacteroidota</taxon>
        <taxon>Bacteroidia</taxon>
        <taxon>Bacteroidales</taxon>
        <taxon>Bacteroidaceae</taxon>
        <taxon>Bacteroides</taxon>
    </lineage>
</organism>
<evidence type="ECO:0000259" key="3">
    <source>
        <dbReference type="Pfam" id="PF16344"/>
    </source>
</evidence>
<proteinExistence type="predicted"/>
<dbReference type="InterPro" id="IPR032508">
    <property type="entry name" value="FecR_C"/>
</dbReference>
<dbReference type="Gene3D" id="3.55.50.30">
    <property type="match status" value="1"/>
</dbReference>